<feature type="non-terminal residue" evidence="1">
    <location>
        <position position="76"/>
    </location>
</feature>
<sequence>MTIPLGGPSPGMPGALDGVVGLGANDRVMVIAPHPDDESLACAGLLQASARAAARVRVVFLTDGDNNPWAQLVAEG</sequence>
<reference evidence="1 2" key="1">
    <citation type="journal article" date="2019" name="Nat. Microbiol.">
        <title>Mediterranean grassland soil C-N compound turnover is dependent on rainfall and depth, and is mediated by genomically divergent microorganisms.</title>
        <authorList>
            <person name="Diamond S."/>
            <person name="Andeer P.F."/>
            <person name="Li Z."/>
            <person name="Crits-Christoph A."/>
            <person name="Burstein D."/>
            <person name="Anantharaman K."/>
            <person name="Lane K.R."/>
            <person name="Thomas B.C."/>
            <person name="Pan C."/>
            <person name="Northen T.R."/>
            <person name="Banfield J.F."/>
        </authorList>
    </citation>
    <scope>NUCLEOTIDE SEQUENCE [LARGE SCALE GENOMIC DNA]</scope>
    <source>
        <strain evidence="1">WS_8</strain>
    </source>
</reference>
<accession>A0A538TQK3</accession>
<dbReference type="InterPro" id="IPR003737">
    <property type="entry name" value="GlcNAc_PI_deacetylase-related"/>
</dbReference>
<organism evidence="1 2">
    <name type="scientific">Eiseniibacteriota bacterium</name>
    <dbReference type="NCBI Taxonomy" id="2212470"/>
    <lineage>
        <taxon>Bacteria</taxon>
        <taxon>Candidatus Eiseniibacteriota</taxon>
    </lineage>
</organism>
<proteinExistence type="predicted"/>
<dbReference type="InterPro" id="IPR024078">
    <property type="entry name" value="LmbE-like_dom_sf"/>
</dbReference>
<dbReference type="Proteomes" id="UP000316609">
    <property type="component" value="Unassembled WGS sequence"/>
</dbReference>
<gene>
    <name evidence="1" type="ORF">E6K78_07050</name>
</gene>
<dbReference type="SUPFAM" id="SSF102588">
    <property type="entry name" value="LmbE-like"/>
    <property type="match status" value="1"/>
</dbReference>
<dbReference type="Pfam" id="PF02585">
    <property type="entry name" value="PIG-L"/>
    <property type="match status" value="1"/>
</dbReference>
<evidence type="ECO:0000313" key="1">
    <source>
        <dbReference type="EMBL" id="TMQ65865.1"/>
    </source>
</evidence>
<dbReference type="EMBL" id="VBOY01000063">
    <property type="protein sequence ID" value="TMQ65865.1"/>
    <property type="molecule type" value="Genomic_DNA"/>
</dbReference>
<comment type="caution">
    <text evidence="1">The sequence shown here is derived from an EMBL/GenBank/DDBJ whole genome shotgun (WGS) entry which is preliminary data.</text>
</comment>
<dbReference type="Gene3D" id="3.40.50.10320">
    <property type="entry name" value="LmbE-like"/>
    <property type="match status" value="1"/>
</dbReference>
<name>A0A538TQK3_UNCEI</name>
<dbReference type="AlphaFoldDB" id="A0A538TQK3"/>
<protein>
    <recommendedName>
        <fullName evidence="3">PIG-L family deacetylase</fullName>
    </recommendedName>
</protein>
<evidence type="ECO:0000313" key="2">
    <source>
        <dbReference type="Proteomes" id="UP000316609"/>
    </source>
</evidence>
<evidence type="ECO:0008006" key="3">
    <source>
        <dbReference type="Google" id="ProtNLM"/>
    </source>
</evidence>